<organism evidence="1">
    <name type="scientific">Lepeophtheirus salmonis</name>
    <name type="common">Salmon louse</name>
    <name type="synonym">Caligus salmonis</name>
    <dbReference type="NCBI Taxonomy" id="72036"/>
    <lineage>
        <taxon>Eukaryota</taxon>
        <taxon>Metazoa</taxon>
        <taxon>Ecdysozoa</taxon>
        <taxon>Arthropoda</taxon>
        <taxon>Crustacea</taxon>
        <taxon>Multicrustacea</taxon>
        <taxon>Hexanauplia</taxon>
        <taxon>Copepoda</taxon>
        <taxon>Siphonostomatoida</taxon>
        <taxon>Caligidae</taxon>
        <taxon>Lepeophtheirus</taxon>
    </lineage>
</organism>
<protein>
    <submittedName>
        <fullName evidence="1">Uncharacterized protein</fullName>
    </submittedName>
</protein>
<reference evidence="1" key="1">
    <citation type="submission" date="2014-05" db="EMBL/GenBank/DDBJ databases">
        <authorList>
            <person name="Chronopoulou M."/>
        </authorList>
    </citation>
    <scope>NUCLEOTIDE SEQUENCE</scope>
    <source>
        <tissue evidence="1">Whole organism</tissue>
    </source>
</reference>
<evidence type="ECO:0000313" key="1">
    <source>
        <dbReference type="EMBL" id="CDW44994.1"/>
    </source>
</evidence>
<accession>A0A0K2V3C8</accession>
<dbReference type="EMBL" id="HACA01027633">
    <property type="protein sequence ID" value="CDW44994.1"/>
    <property type="molecule type" value="Transcribed_RNA"/>
</dbReference>
<sequence length="47" mass="5633">MTDTTLFRAQDYSPFQFTFGPVQYLLQVLQLIKFRLSCRHSTLFLLF</sequence>
<proteinExistence type="predicted"/>
<name>A0A0K2V3C8_LEPSM</name>
<dbReference type="AlphaFoldDB" id="A0A0K2V3C8"/>